<evidence type="ECO:0000313" key="13">
    <source>
        <dbReference type="Proteomes" id="UP000658642"/>
    </source>
</evidence>
<dbReference type="PANTHER" id="PTHR45996:SF2">
    <property type="entry name" value="CYCLIC AMP-RESPONSIVE ELEMENT-BINDING PROTEIN 3-LIKE PROTEIN 4"/>
    <property type="match status" value="1"/>
</dbReference>
<evidence type="ECO:0000256" key="9">
    <source>
        <dbReference type="ARBA" id="ARBA00023163"/>
    </source>
</evidence>
<keyword evidence="7" id="KW-0472">Membrane</keyword>
<evidence type="ECO:0000256" key="10">
    <source>
        <dbReference type="ARBA" id="ARBA00023180"/>
    </source>
</evidence>
<keyword evidence="1" id="KW-0812">Transmembrane</keyword>
<proteinExistence type="predicted"/>
<comment type="caution">
    <text evidence="12">The sequence shown here is derived from an EMBL/GenBank/DDBJ whole genome shotgun (WGS) entry which is preliminary data.</text>
</comment>
<dbReference type="AlphaFoldDB" id="A0A852PFK6"/>
<organism evidence="12 13">
    <name type="scientific">Atrichornis clamosus</name>
    <dbReference type="NCBI Taxonomy" id="449594"/>
    <lineage>
        <taxon>Eukaryota</taxon>
        <taxon>Metazoa</taxon>
        <taxon>Chordata</taxon>
        <taxon>Craniata</taxon>
        <taxon>Vertebrata</taxon>
        <taxon>Euteleostomi</taxon>
        <taxon>Archelosauria</taxon>
        <taxon>Archosauria</taxon>
        <taxon>Dinosauria</taxon>
        <taxon>Saurischia</taxon>
        <taxon>Theropoda</taxon>
        <taxon>Coelurosauria</taxon>
        <taxon>Aves</taxon>
        <taxon>Neognathae</taxon>
        <taxon>Neoaves</taxon>
        <taxon>Telluraves</taxon>
        <taxon>Australaves</taxon>
        <taxon>Passeriformes</taxon>
        <taxon>Menuridae</taxon>
        <taxon>Atrichornis</taxon>
    </lineage>
</organism>
<evidence type="ECO:0000256" key="6">
    <source>
        <dbReference type="ARBA" id="ARBA00023125"/>
    </source>
</evidence>
<evidence type="ECO:0000313" key="12">
    <source>
        <dbReference type="EMBL" id="NXY26254.1"/>
    </source>
</evidence>
<dbReference type="PANTHER" id="PTHR45996">
    <property type="entry name" value="AGAP001464-PB"/>
    <property type="match status" value="1"/>
</dbReference>
<name>A0A852PFK6_9PASS</name>
<feature type="non-terminal residue" evidence="12">
    <location>
        <position position="103"/>
    </location>
</feature>
<evidence type="ECO:0000256" key="11">
    <source>
        <dbReference type="ARBA" id="ARBA00023242"/>
    </source>
</evidence>
<keyword evidence="11" id="KW-0539">Nucleus</keyword>
<evidence type="ECO:0000256" key="1">
    <source>
        <dbReference type="ARBA" id="ARBA00022692"/>
    </source>
</evidence>
<protein>
    <submittedName>
        <fullName evidence="12">CR3L4 protein</fullName>
    </submittedName>
</protein>
<dbReference type="GO" id="GO:0005634">
    <property type="term" value="C:nucleus"/>
    <property type="evidence" value="ECO:0007669"/>
    <property type="project" value="TreeGrafter"/>
</dbReference>
<keyword evidence="5" id="KW-0805">Transcription regulation</keyword>
<evidence type="ECO:0000256" key="4">
    <source>
        <dbReference type="ARBA" id="ARBA00022989"/>
    </source>
</evidence>
<reference evidence="12" key="1">
    <citation type="submission" date="2020-02" db="EMBL/GenBank/DDBJ databases">
        <title>Bird 10,000 Genomes (B10K) Project - Family phase.</title>
        <authorList>
            <person name="Zhang G."/>
        </authorList>
    </citation>
    <scope>NUCLEOTIDE SEQUENCE</scope>
    <source>
        <strain evidence="12">B10K-DU-029-61</strain>
        <tissue evidence="12">Blood</tissue>
    </source>
</reference>
<dbReference type="Proteomes" id="UP000658642">
    <property type="component" value="Unassembled WGS sequence"/>
</dbReference>
<dbReference type="GO" id="GO:0000978">
    <property type="term" value="F:RNA polymerase II cis-regulatory region sequence-specific DNA binding"/>
    <property type="evidence" value="ECO:0007669"/>
    <property type="project" value="TreeGrafter"/>
</dbReference>
<dbReference type="OrthoDB" id="674948at2759"/>
<gene>
    <name evidence="12" type="primary">Creb3l4</name>
    <name evidence="12" type="ORF">ATRCLA_R15536</name>
</gene>
<dbReference type="EMBL" id="WBMZ01017557">
    <property type="protein sequence ID" value="NXY26254.1"/>
    <property type="molecule type" value="Genomic_DNA"/>
</dbReference>
<keyword evidence="13" id="KW-1185">Reference proteome</keyword>
<dbReference type="GO" id="GO:0000981">
    <property type="term" value="F:DNA-binding transcription factor activity, RNA polymerase II-specific"/>
    <property type="evidence" value="ECO:0007669"/>
    <property type="project" value="TreeGrafter"/>
</dbReference>
<evidence type="ECO:0000256" key="5">
    <source>
        <dbReference type="ARBA" id="ARBA00023015"/>
    </source>
</evidence>
<evidence type="ECO:0000256" key="8">
    <source>
        <dbReference type="ARBA" id="ARBA00023159"/>
    </source>
</evidence>
<feature type="non-terminal residue" evidence="12">
    <location>
        <position position="1"/>
    </location>
</feature>
<keyword evidence="4" id="KW-1133">Transmembrane helix</keyword>
<keyword evidence="3" id="KW-0735">Signal-anchor</keyword>
<keyword evidence="9" id="KW-0804">Transcription</keyword>
<keyword evidence="2" id="KW-0256">Endoplasmic reticulum</keyword>
<accession>A0A852PFK6</accession>
<evidence type="ECO:0000256" key="7">
    <source>
        <dbReference type="ARBA" id="ARBA00023136"/>
    </source>
</evidence>
<sequence length="103" mass="10697">GVPAIPTRPGVSLCPPLTCPCPGRAAACSALNRELRKKGHGAIPHSCRSLLRQLQALIKETSAKPAQTGTCVLILFLSLGLILLPSSSPFRRGSSRDSLGPTG</sequence>
<keyword evidence="10" id="KW-0325">Glycoprotein</keyword>
<dbReference type="InterPro" id="IPR051381">
    <property type="entry name" value="CREB_ATF_subfamily"/>
</dbReference>
<keyword evidence="6" id="KW-0238">DNA-binding</keyword>
<keyword evidence="8" id="KW-0010">Activator</keyword>
<evidence type="ECO:0000256" key="2">
    <source>
        <dbReference type="ARBA" id="ARBA00022824"/>
    </source>
</evidence>
<evidence type="ECO:0000256" key="3">
    <source>
        <dbReference type="ARBA" id="ARBA00022968"/>
    </source>
</evidence>